<evidence type="ECO:0000313" key="2">
    <source>
        <dbReference type="EMBL" id="KMS75018.1"/>
    </source>
</evidence>
<protein>
    <recommendedName>
        <fullName evidence="4">LigA protein</fullName>
    </recommendedName>
</protein>
<sequence length="333" mass="37259">MPRTTPPRSLDVAAVFPELATMSRNVTRLHPRSGLPTVEDSSVGGPLLWPQDEPWPTCTRSHEVYEVVELDAVRAWHHIAVARWSRPDDEPPTPEEQSIFDRRTPKETDSPYTDPVPLLPVAQLYVRDVPGLPVPDGMDLLQILWCPFMDHDDDIPAIHVRWRRADQVTALLSPPPEPPVIELDDYWPAPCVLHPEQVTEYPAPTQLPAAVRARVDAWQEETGHHYTEFAVAPGWKTGGWGVVSSDFADAADPPRCGCGTVTEALFTVGLSEWNEDNEGGWRPLEDADADDRKGYPPVGDPTMINLGGEELQIYHCPESYEHPPVTVRVYRTL</sequence>
<dbReference type="AlphaFoldDB" id="A0A0J7ZIS6"/>
<feature type="compositionally biased region" description="Basic and acidic residues" evidence="1">
    <location>
        <begin position="99"/>
        <end position="109"/>
    </location>
</feature>
<evidence type="ECO:0000256" key="1">
    <source>
        <dbReference type="SAM" id="MobiDB-lite"/>
    </source>
</evidence>
<feature type="region of interest" description="Disordered" evidence="1">
    <location>
        <begin position="85"/>
        <end position="114"/>
    </location>
</feature>
<evidence type="ECO:0000313" key="3">
    <source>
        <dbReference type="Proteomes" id="UP000037432"/>
    </source>
</evidence>
<dbReference type="PATRIC" id="fig|1938.3.peg.2483"/>
<accession>A0A0J7ZIS6</accession>
<dbReference type="OrthoDB" id="4332009at2"/>
<gene>
    <name evidence="2" type="ORF">ACM01_12125</name>
</gene>
<organism evidence="2 3">
    <name type="scientific">Streptomyces viridochromogenes</name>
    <dbReference type="NCBI Taxonomy" id="1938"/>
    <lineage>
        <taxon>Bacteria</taxon>
        <taxon>Bacillati</taxon>
        <taxon>Actinomycetota</taxon>
        <taxon>Actinomycetes</taxon>
        <taxon>Kitasatosporales</taxon>
        <taxon>Streptomycetaceae</taxon>
        <taxon>Streptomyces</taxon>
    </lineage>
</organism>
<reference evidence="2 3" key="1">
    <citation type="submission" date="2015-06" db="EMBL/GenBank/DDBJ databases">
        <authorList>
            <person name="Ju K.-S."/>
            <person name="Doroghazi J.R."/>
            <person name="Metcalf W.W."/>
        </authorList>
    </citation>
    <scope>NUCLEOTIDE SEQUENCE [LARGE SCALE GENOMIC DNA]</scope>
    <source>
        <strain evidence="2 3">NRRL 3414</strain>
    </source>
</reference>
<dbReference type="Proteomes" id="UP000037432">
    <property type="component" value="Unassembled WGS sequence"/>
</dbReference>
<comment type="caution">
    <text evidence="2">The sequence shown here is derived from an EMBL/GenBank/DDBJ whole genome shotgun (WGS) entry which is preliminary data.</text>
</comment>
<evidence type="ECO:0008006" key="4">
    <source>
        <dbReference type="Google" id="ProtNLM"/>
    </source>
</evidence>
<dbReference type="Gene3D" id="2.30.320.10">
    <property type="entry name" value="YwqG-like"/>
    <property type="match status" value="1"/>
</dbReference>
<name>A0A0J7ZIS6_STRVR</name>
<proteinExistence type="predicted"/>
<dbReference type="EMBL" id="LFNT01000010">
    <property type="protein sequence ID" value="KMS75018.1"/>
    <property type="molecule type" value="Genomic_DNA"/>
</dbReference>